<dbReference type="GO" id="GO:0006606">
    <property type="term" value="P:protein import into nucleus"/>
    <property type="evidence" value="ECO:0007669"/>
    <property type="project" value="TreeGrafter"/>
</dbReference>
<evidence type="ECO:0000256" key="2">
    <source>
        <dbReference type="ARBA" id="ARBA00010186"/>
    </source>
</evidence>
<keyword evidence="8" id="KW-1185">Reference proteome</keyword>
<comment type="caution">
    <text evidence="7">The sequence shown here is derived from an EMBL/GenBank/DDBJ whole genome shotgun (WGS) entry which is preliminary data.</text>
</comment>
<keyword evidence="6" id="KW-1133">Transmembrane helix</keyword>
<evidence type="ECO:0000256" key="4">
    <source>
        <dbReference type="ARBA" id="ARBA00023242"/>
    </source>
</evidence>
<dbReference type="PANTHER" id="PTHR11225:SF4">
    <property type="entry name" value="NUCLEAR PORE COMPLEX PROTEIN NUP93"/>
    <property type="match status" value="1"/>
</dbReference>
<sequence>MNINLEDLVQDSEKLLMDVQGYSDLPYITRSLDQIKNFGDKLSVSRGSRSDVKAARLLGSKMSYELPSHLSTVLESLSASDLFEVVPSSPKVDIQTFLKTERENVLLNVLALSQDSVFREIEAKCTRTLQSWWTQEASGILSALAGSSAPIDTDLLYSSVVDKETPRQTSKFSEGGSDRTRDELCYSQQVSYALLTFYNSFLLLTLFIAISVFSSRACLHRYDEKLSQYLESCFMGPFPFGTYARNDKRDSLLTYFAKLNGTDNQDLSGPVTKMRPPVHSDLTEIWSLFYRFGDCCQQQGITHESAGNRSLELRASESLQHQFILCSLAHLESEFARFLNVTVSNHARLAKLGGLPGTRAVVRAYLNICLPSVNDSSSINSSALQFPDESGVEFEDGLVDSVPVWPMIYYCLRASDGAAAVEVARSASGSLEDFVGILDEFVSSRRRLSAASWRKLRQNAVQVVKSSHDPFKKVVYSILGVNNLNDSHSELARNIDDFLWIKLSQVASQSSGITDSNKLDESFNLGQLQNLLCETYGEVHFDAWSQPLVYFKLLCLTQQFESAIAFLARFESLRSHAVHIALGLQDLHLLLLSDSLKTPLGGHCRSWKVFVHPLTIQYNFFPLTSTCSTNSSLYLTLFCTKFLRNQVTRVDSDPLGMRRLNLARLIALYTRKFETSFPDEALMYFHFLSDIPTDATASADSDTSTNSPVKGPTNGNLFVHFVAELALATRAFDILLGSLNEGSFIKPGAIARYCRSAEELQEIIGSVANVVESRGQLLDAVSLYQLAANCGPRTQFYYQTAVGIMNYFLTGLVAPDSSGTLSQTFTRAIGRPDREDVLRMATQWQAAVDHIDQLSLFPSNAKPAHIEARVNLFTQLPDCIRRPLPTALLALMRCLVAIATKHMHGSGSSDNIESGADLTLTTIRNRAKALITYVGRIPFRLPGDVYAQLTQMHMELV</sequence>
<dbReference type="GO" id="GO:0017056">
    <property type="term" value="F:structural constituent of nuclear pore"/>
    <property type="evidence" value="ECO:0007669"/>
    <property type="project" value="InterPro"/>
</dbReference>
<dbReference type="InterPro" id="IPR007231">
    <property type="entry name" value="Nucleoporin_int_Nup93/Nic96"/>
</dbReference>
<accession>A0A4E0R447</accession>
<reference evidence="7" key="1">
    <citation type="submission" date="2019-03" db="EMBL/GenBank/DDBJ databases">
        <title>Improved annotation for the trematode Fasciola hepatica.</title>
        <authorList>
            <person name="Choi Y.-J."/>
            <person name="Martin J."/>
            <person name="Mitreva M."/>
        </authorList>
    </citation>
    <scope>NUCLEOTIDE SEQUENCE [LARGE SCALE GENOMIC DNA]</scope>
</reference>
<protein>
    <recommendedName>
        <fullName evidence="5">Nuclear pore protein</fullName>
    </recommendedName>
</protein>
<dbReference type="GO" id="GO:0005643">
    <property type="term" value="C:nuclear pore"/>
    <property type="evidence" value="ECO:0007669"/>
    <property type="project" value="UniProtKB-SubCell"/>
</dbReference>
<evidence type="ECO:0000313" key="8">
    <source>
        <dbReference type="Proteomes" id="UP000230066"/>
    </source>
</evidence>
<evidence type="ECO:0000256" key="5">
    <source>
        <dbReference type="RuleBase" id="RU364035"/>
    </source>
</evidence>
<dbReference type="AlphaFoldDB" id="A0A4E0R447"/>
<feature type="transmembrane region" description="Helical" evidence="6">
    <location>
        <begin position="190"/>
        <end position="213"/>
    </location>
</feature>
<organism evidence="7 8">
    <name type="scientific">Fasciola hepatica</name>
    <name type="common">Liver fluke</name>
    <dbReference type="NCBI Taxonomy" id="6192"/>
    <lineage>
        <taxon>Eukaryota</taxon>
        <taxon>Metazoa</taxon>
        <taxon>Spiralia</taxon>
        <taxon>Lophotrochozoa</taxon>
        <taxon>Platyhelminthes</taxon>
        <taxon>Trematoda</taxon>
        <taxon>Digenea</taxon>
        <taxon>Plagiorchiida</taxon>
        <taxon>Echinostomata</taxon>
        <taxon>Echinostomatoidea</taxon>
        <taxon>Fasciolidae</taxon>
        <taxon>Fasciola</taxon>
    </lineage>
</organism>
<comment type="similarity">
    <text evidence="2 5">Belongs to the nucleoporin interacting component (NIC) family.</text>
</comment>
<keyword evidence="5" id="KW-0509">mRNA transport</keyword>
<evidence type="ECO:0000256" key="6">
    <source>
        <dbReference type="SAM" id="Phobius"/>
    </source>
</evidence>
<evidence type="ECO:0000256" key="3">
    <source>
        <dbReference type="ARBA" id="ARBA00023132"/>
    </source>
</evidence>
<evidence type="ECO:0000256" key="1">
    <source>
        <dbReference type="ARBA" id="ARBA00004567"/>
    </source>
</evidence>
<keyword evidence="5" id="KW-0813">Transport</keyword>
<comment type="subcellular location">
    <subcellularLocation>
        <location evidence="1 5">Nucleus</location>
        <location evidence="1 5">Nuclear pore complex</location>
    </subcellularLocation>
</comment>
<keyword evidence="4 5" id="KW-0539">Nucleus</keyword>
<dbReference type="Proteomes" id="UP000230066">
    <property type="component" value="Unassembled WGS sequence"/>
</dbReference>
<gene>
    <name evidence="7" type="ORF">D915_009152</name>
</gene>
<dbReference type="GO" id="GO:0016973">
    <property type="term" value="P:poly(A)+ mRNA export from nucleus"/>
    <property type="evidence" value="ECO:0007669"/>
    <property type="project" value="TreeGrafter"/>
</dbReference>
<keyword evidence="5" id="KW-0653">Protein transport</keyword>
<evidence type="ECO:0000313" key="7">
    <source>
        <dbReference type="EMBL" id="THD20201.1"/>
    </source>
</evidence>
<dbReference type="Pfam" id="PF04097">
    <property type="entry name" value="Nic96"/>
    <property type="match status" value="2"/>
</dbReference>
<keyword evidence="3 5" id="KW-0906">Nuclear pore complex</keyword>
<dbReference type="EMBL" id="JXXN02004975">
    <property type="protein sequence ID" value="THD20201.1"/>
    <property type="molecule type" value="Genomic_DNA"/>
</dbReference>
<name>A0A4E0R447_FASHE</name>
<dbReference type="PANTHER" id="PTHR11225">
    <property type="entry name" value="NUCLEAR PORE COMPLEX PROTEIN NUP93 NUCLEOPORIN NUP93 DEAD EYE PROTEIN"/>
    <property type="match status" value="1"/>
</dbReference>
<keyword evidence="5" id="KW-0811">Translocation</keyword>
<proteinExistence type="inferred from homology"/>
<keyword evidence="5 6" id="KW-0472">Membrane</keyword>
<keyword evidence="6" id="KW-0812">Transmembrane</keyword>